<dbReference type="SUPFAM" id="SSF47413">
    <property type="entry name" value="lambda repressor-like DNA-binding domains"/>
    <property type="match status" value="1"/>
</dbReference>
<gene>
    <name evidence="2" type="ORF">FB559_3338</name>
</gene>
<dbReference type="InterPro" id="IPR010982">
    <property type="entry name" value="Lambda_DNA-bd_dom_sf"/>
</dbReference>
<organism evidence="2 3">
    <name type="scientific">Actinoallomurus bryophytorum</name>
    <dbReference type="NCBI Taxonomy" id="1490222"/>
    <lineage>
        <taxon>Bacteria</taxon>
        <taxon>Bacillati</taxon>
        <taxon>Actinomycetota</taxon>
        <taxon>Actinomycetes</taxon>
        <taxon>Streptosporangiales</taxon>
        <taxon>Thermomonosporaceae</taxon>
        <taxon>Actinoallomurus</taxon>
    </lineage>
</organism>
<dbReference type="InterPro" id="IPR001387">
    <property type="entry name" value="Cro/C1-type_HTH"/>
</dbReference>
<evidence type="ECO:0000313" key="2">
    <source>
        <dbReference type="EMBL" id="TQL97735.1"/>
    </source>
</evidence>
<dbReference type="PROSITE" id="PS50943">
    <property type="entry name" value="HTH_CROC1"/>
    <property type="match status" value="1"/>
</dbReference>
<keyword evidence="3" id="KW-1185">Reference proteome</keyword>
<dbReference type="Proteomes" id="UP000316096">
    <property type="component" value="Unassembled WGS sequence"/>
</dbReference>
<dbReference type="GO" id="GO:0003677">
    <property type="term" value="F:DNA binding"/>
    <property type="evidence" value="ECO:0007669"/>
    <property type="project" value="InterPro"/>
</dbReference>
<proteinExistence type="predicted"/>
<dbReference type="OrthoDB" id="5177725at2"/>
<name>A0A543CKW8_9ACTN</name>
<dbReference type="Pfam" id="PF19054">
    <property type="entry name" value="DUF5753"/>
    <property type="match status" value="1"/>
</dbReference>
<dbReference type="EMBL" id="VFOZ01000001">
    <property type="protein sequence ID" value="TQL97735.1"/>
    <property type="molecule type" value="Genomic_DNA"/>
</dbReference>
<dbReference type="InterPro" id="IPR043917">
    <property type="entry name" value="DUF5753"/>
</dbReference>
<comment type="caution">
    <text evidence="2">The sequence shown here is derived from an EMBL/GenBank/DDBJ whole genome shotgun (WGS) entry which is preliminary data.</text>
</comment>
<evidence type="ECO:0000259" key="1">
    <source>
        <dbReference type="PROSITE" id="PS50943"/>
    </source>
</evidence>
<protein>
    <submittedName>
        <fullName evidence="2">Helix-turn-helix protein</fullName>
    </submittedName>
</protein>
<evidence type="ECO:0000313" key="3">
    <source>
        <dbReference type="Proteomes" id="UP000316096"/>
    </source>
</evidence>
<dbReference type="SMART" id="SM00530">
    <property type="entry name" value="HTH_XRE"/>
    <property type="match status" value="1"/>
</dbReference>
<dbReference type="RefSeq" id="WP_141956426.1">
    <property type="nucleotide sequence ID" value="NZ_VFOZ01000001.1"/>
</dbReference>
<dbReference type="Gene3D" id="1.10.260.40">
    <property type="entry name" value="lambda repressor-like DNA-binding domains"/>
    <property type="match status" value="1"/>
</dbReference>
<feature type="domain" description="HTH cro/C1-type" evidence="1">
    <location>
        <begin position="32"/>
        <end position="87"/>
    </location>
</feature>
<reference evidence="2 3" key="1">
    <citation type="submission" date="2019-06" db="EMBL/GenBank/DDBJ databases">
        <title>Sequencing the genomes of 1000 actinobacteria strains.</title>
        <authorList>
            <person name="Klenk H.-P."/>
        </authorList>
    </citation>
    <scope>NUCLEOTIDE SEQUENCE [LARGE SCALE GENOMIC DNA]</scope>
    <source>
        <strain evidence="2 3">DSM 102200</strain>
    </source>
</reference>
<dbReference type="AlphaFoldDB" id="A0A543CKW8"/>
<dbReference type="Pfam" id="PF13560">
    <property type="entry name" value="HTH_31"/>
    <property type="match status" value="1"/>
</dbReference>
<dbReference type="CDD" id="cd00093">
    <property type="entry name" value="HTH_XRE"/>
    <property type="match status" value="1"/>
</dbReference>
<sequence>MDDAGDVPPEGAILYERPAGPTATRMVLGALLRRLRESHGISREQAGEVIRASQSKISRLELGRTGFKLRDVVDLYKLYGVTDQAEIDTLLGLAKQANSPGWWHAYGDLVPGWFEPYLGLEQAAGIIRTYEVQFIPGLLQTAEYARAVIALAHSPAAQVERRVELRMRRQEILQRAQPPYLWVVIDEAALRRPIGGAAVMFAQLQHLIELCDLPNVTIQLMPFHAAGHAAAGGPVTLLRLPEPELPDVVYLEQLTSALYPDRRDDIDYYRDIMNRLATQADPPTVTKETLHHILKQL</sequence>
<accession>A0A543CKW8</accession>